<evidence type="ECO:0000256" key="5">
    <source>
        <dbReference type="ARBA" id="ARBA00004892"/>
    </source>
</evidence>
<dbReference type="EMBL" id="SNVJ01000002">
    <property type="protein sequence ID" value="MXP62238.1"/>
    <property type="molecule type" value="Genomic_DNA"/>
</dbReference>
<dbReference type="GO" id="GO:0042840">
    <property type="term" value="P:D-glucuronate catabolic process"/>
    <property type="evidence" value="ECO:0007669"/>
    <property type="project" value="TreeGrafter"/>
</dbReference>
<evidence type="ECO:0000256" key="9">
    <source>
        <dbReference type="ARBA" id="ARBA00023211"/>
    </source>
</evidence>
<evidence type="ECO:0000313" key="12">
    <source>
        <dbReference type="Proteomes" id="UP000460715"/>
    </source>
</evidence>
<evidence type="ECO:0000313" key="11">
    <source>
        <dbReference type="EMBL" id="MXP62238.1"/>
    </source>
</evidence>
<evidence type="ECO:0000256" key="4">
    <source>
        <dbReference type="ARBA" id="ARBA00002713"/>
    </source>
</evidence>
<dbReference type="AlphaFoldDB" id="A0A845B6Z2"/>
<dbReference type="GO" id="GO:0030145">
    <property type="term" value="F:manganese ion binding"/>
    <property type="evidence" value="ECO:0007669"/>
    <property type="project" value="TreeGrafter"/>
</dbReference>
<evidence type="ECO:0000256" key="10">
    <source>
        <dbReference type="ARBA" id="ARBA00023239"/>
    </source>
</evidence>
<keyword evidence="10" id="KW-0456">Lyase</keyword>
<comment type="cofactor">
    <cofactor evidence="2">
        <name>Mn(2+)</name>
        <dbReference type="ChEBI" id="CHEBI:29035"/>
    </cofactor>
</comment>
<dbReference type="RefSeq" id="WP_160935359.1">
    <property type="nucleotide sequence ID" value="NZ_SNVJ01000002.1"/>
</dbReference>
<dbReference type="PANTHER" id="PTHR30387">
    <property type="entry name" value="MANNONATE DEHYDRATASE"/>
    <property type="match status" value="1"/>
</dbReference>
<dbReference type="Proteomes" id="UP000460715">
    <property type="component" value="Unassembled WGS sequence"/>
</dbReference>
<keyword evidence="12" id="KW-1185">Reference proteome</keyword>
<comment type="catalytic activity">
    <reaction evidence="1">
        <text>D-mannonate = 2-dehydro-3-deoxy-D-gluconate + H2O</text>
        <dbReference type="Rhea" id="RHEA:20097"/>
        <dbReference type="ChEBI" id="CHEBI:15377"/>
        <dbReference type="ChEBI" id="CHEBI:17767"/>
        <dbReference type="ChEBI" id="CHEBI:57990"/>
        <dbReference type="EC" id="4.2.1.8"/>
    </reaction>
</comment>
<evidence type="ECO:0000256" key="2">
    <source>
        <dbReference type="ARBA" id="ARBA00001936"/>
    </source>
</evidence>
<protein>
    <recommendedName>
        <fullName evidence="7">mannonate dehydratase</fullName>
        <ecNumber evidence="7">4.2.1.8</ecNumber>
    </recommendedName>
</protein>
<comment type="cofactor">
    <cofactor evidence="3">
        <name>Fe(2+)</name>
        <dbReference type="ChEBI" id="CHEBI:29033"/>
    </cofactor>
</comment>
<dbReference type="UniPathway" id="UPA00246"/>
<accession>A0A845B6Z2</accession>
<dbReference type="PANTHER" id="PTHR30387:SF2">
    <property type="entry name" value="MANNONATE DEHYDRATASE"/>
    <property type="match status" value="1"/>
</dbReference>
<name>A0A845B6Z2_9PROT</name>
<comment type="function">
    <text evidence="4">Catalyzes the dehydration of D-mannonate.</text>
</comment>
<organism evidence="11 12">
    <name type="scientific">Teichococcus coralli</name>
    <dbReference type="NCBI Taxonomy" id="2545983"/>
    <lineage>
        <taxon>Bacteria</taxon>
        <taxon>Pseudomonadati</taxon>
        <taxon>Pseudomonadota</taxon>
        <taxon>Alphaproteobacteria</taxon>
        <taxon>Acetobacterales</taxon>
        <taxon>Roseomonadaceae</taxon>
        <taxon>Roseomonas</taxon>
    </lineage>
</organism>
<reference evidence="11 12" key="1">
    <citation type="submission" date="2019-03" db="EMBL/GenBank/DDBJ databases">
        <title>Roseomonas sp. a novel Roseomonas species isolated from Sea whip Gorgonian.</title>
        <authorList>
            <person name="Li F."/>
            <person name="Pan X."/>
            <person name="Huang S."/>
            <person name="Li Z."/>
            <person name="Meng B."/>
        </authorList>
    </citation>
    <scope>NUCLEOTIDE SEQUENCE [LARGE SCALE GENOMIC DNA]</scope>
    <source>
        <strain evidence="11 12">M0104</strain>
    </source>
</reference>
<dbReference type="GO" id="GO:0008927">
    <property type="term" value="F:mannonate dehydratase activity"/>
    <property type="evidence" value="ECO:0007669"/>
    <property type="project" value="UniProtKB-EC"/>
</dbReference>
<sequence length="358" mass="38672">MYIGEQLINPTEARLRLSAQLGAQGIVVDTRPNVQLLDASGRWDPAKVAEQRKFVERFGLRLEVMAVDIGSILLDSLYNRERAAATAEGIRQDIRAAAAGGVTTLKYNVQMVGITRTGVAQGRGGVSCSAFNAAEYDPACDAQFSYWGVGHPDSNREDSDEPVNAIGTPEACGQVLGSSIPGVTEEQGWQALEYFVEQVMPTAEKEGVRLAGHPHDPAYPPGGLNGVNHVVGSLAGIRRFLDIAPANASHGLNFCQGTVAEMSDDPNGIVQEAIREFGGRKRIFMVHFRNIKGGYLDFREAFPDEGDVDMAASIRSYRSVGYDGILCPDHVPLSDLDPGRERFFAFALGYTRGLLQAA</sequence>
<dbReference type="EC" id="4.2.1.8" evidence="7"/>
<keyword evidence="9" id="KW-0464">Manganese</keyword>
<dbReference type="OrthoDB" id="9780250at2"/>
<dbReference type="GO" id="GO:0008198">
    <property type="term" value="F:ferrous iron binding"/>
    <property type="evidence" value="ECO:0007669"/>
    <property type="project" value="TreeGrafter"/>
</dbReference>
<dbReference type="InterPro" id="IPR004628">
    <property type="entry name" value="Man_deHydtase"/>
</dbReference>
<keyword evidence="8" id="KW-0408">Iron</keyword>
<evidence type="ECO:0000256" key="3">
    <source>
        <dbReference type="ARBA" id="ARBA00001954"/>
    </source>
</evidence>
<dbReference type="InterPro" id="IPR036237">
    <property type="entry name" value="Xyl_isomerase-like_sf"/>
</dbReference>
<dbReference type="Gene3D" id="3.20.20.150">
    <property type="entry name" value="Divalent-metal-dependent TIM barrel enzymes"/>
    <property type="match status" value="1"/>
</dbReference>
<dbReference type="Pfam" id="PF03786">
    <property type="entry name" value="UxuA"/>
    <property type="match status" value="1"/>
</dbReference>
<evidence type="ECO:0000256" key="7">
    <source>
        <dbReference type="ARBA" id="ARBA00012927"/>
    </source>
</evidence>
<evidence type="ECO:0000256" key="1">
    <source>
        <dbReference type="ARBA" id="ARBA00001794"/>
    </source>
</evidence>
<comment type="caution">
    <text evidence="11">The sequence shown here is derived from an EMBL/GenBank/DDBJ whole genome shotgun (WGS) entry which is preliminary data.</text>
</comment>
<comment type="similarity">
    <text evidence="6">Belongs to the mannonate dehydratase family.</text>
</comment>
<comment type="pathway">
    <text evidence="5">Carbohydrate metabolism; pentose and glucuronate interconversion.</text>
</comment>
<proteinExistence type="inferred from homology"/>
<dbReference type="SUPFAM" id="SSF51658">
    <property type="entry name" value="Xylose isomerase-like"/>
    <property type="match status" value="1"/>
</dbReference>
<evidence type="ECO:0000256" key="8">
    <source>
        <dbReference type="ARBA" id="ARBA00023004"/>
    </source>
</evidence>
<evidence type="ECO:0000256" key="6">
    <source>
        <dbReference type="ARBA" id="ARBA00007389"/>
    </source>
</evidence>
<gene>
    <name evidence="11" type="ORF">E0493_02585</name>
</gene>